<dbReference type="PROSITE" id="PS50887">
    <property type="entry name" value="GGDEF"/>
    <property type="match status" value="1"/>
</dbReference>
<dbReference type="Proteomes" id="UP000559987">
    <property type="component" value="Unassembled WGS sequence"/>
</dbReference>
<evidence type="ECO:0000256" key="4">
    <source>
        <dbReference type="PROSITE-ProRule" id="PRU00703"/>
    </source>
</evidence>
<comment type="cofactor">
    <cofactor evidence="1">
        <name>Mg(2+)</name>
        <dbReference type="ChEBI" id="CHEBI:18420"/>
    </cofactor>
</comment>
<dbReference type="AlphaFoldDB" id="A0A839UMZ3"/>
<dbReference type="SUPFAM" id="SSF55073">
    <property type="entry name" value="Nucleotide cyclase"/>
    <property type="match status" value="1"/>
</dbReference>
<dbReference type="NCBIfam" id="TIGR00254">
    <property type="entry name" value="GGDEF"/>
    <property type="match status" value="1"/>
</dbReference>
<organism evidence="7 8">
    <name type="scientific">Simiduia aestuariiviva</name>
    <dbReference type="NCBI Taxonomy" id="1510459"/>
    <lineage>
        <taxon>Bacteria</taxon>
        <taxon>Pseudomonadati</taxon>
        <taxon>Pseudomonadota</taxon>
        <taxon>Gammaproteobacteria</taxon>
        <taxon>Cellvibrionales</taxon>
        <taxon>Cellvibrionaceae</taxon>
        <taxon>Simiduia</taxon>
    </lineage>
</organism>
<dbReference type="InterPro" id="IPR043128">
    <property type="entry name" value="Rev_trsase/Diguanyl_cyclase"/>
</dbReference>
<protein>
    <recommendedName>
        <fullName evidence="2">diguanylate cyclase</fullName>
        <ecNumber evidence="2">2.7.7.65</ecNumber>
    </recommendedName>
</protein>
<comment type="caution">
    <text evidence="7">The sequence shown here is derived from an EMBL/GenBank/DDBJ whole genome shotgun (WGS) entry which is preliminary data.</text>
</comment>
<evidence type="ECO:0000259" key="5">
    <source>
        <dbReference type="PROSITE" id="PS50887"/>
    </source>
</evidence>
<evidence type="ECO:0000256" key="2">
    <source>
        <dbReference type="ARBA" id="ARBA00012528"/>
    </source>
</evidence>
<dbReference type="SUPFAM" id="SSF54631">
    <property type="entry name" value="CBS-domain pair"/>
    <property type="match status" value="1"/>
</dbReference>
<evidence type="ECO:0000256" key="3">
    <source>
        <dbReference type="ARBA" id="ARBA00034247"/>
    </source>
</evidence>
<dbReference type="GO" id="GO:0043709">
    <property type="term" value="P:cell adhesion involved in single-species biofilm formation"/>
    <property type="evidence" value="ECO:0007669"/>
    <property type="project" value="TreeGrafter"/>
</dbReference>
<dbReference type="EMBL" id="JACHXZ010000003">
    <property type="protein sequence ID" value="MBB3169212.1"/>
    <property type="molecule type" value="Genomic_DNA"/>
</dbReference>
<sequence>MLQDIPIAQLMSRRLTCVAPVETVQNAVNIMRNRGVSCLLVKDDGRMVGIVTERDLVTHFDALLARGLLDSASLGVVSAIMAEQPVTVHYNDSLVAALQTCLAKSIRHLPVLNDAGDLVGVVTQTDIVRAYAHILERQLALETDNERLKTLSLVDPLMGIGNRRAMERDLGHTQAAAKRTGSAYGLALLDIDWFKRYNDHYGHQMGDEALRAVAKAIAATLRQGDRLYRYGGEELMLLLPDTDEQGALQAAERARAAVQALQLPHVESPLGVLTLSGGAAAGCKEAGDSLISHADTCLYDAKEAGRNRVLLYESTAPSTT</sequence>
<dbReference type="InterPro" id="IPR050469">
    <property type="entry name" value="Diguanylate_Cyclase"/>
</dbReference>
<evidence type="ECO:0000313" key="7">
    <source>
        <dbReference type="EMBL" id="MBB3169212.1"/>
    </source>
</evidence>
<comment type="catalytic activity">
    <reaction evidence="3">
        <text>2 GTP = 3',3'-c-di-GMP + 2 diphosphate</text>
        <dbReference type="Rhea" id="RHEA:24898"/>
        <dbReference type="ChEBI" id="CHEBI:33019"/>
        <dbReference type="ChEBI" id="CHEBI:37565"/>
        <dbReference type="ChEBI" id="CHEBI:58805"/>
        <dbReference type="EC" id="2.7.7.65"/>
    </reaction>
</comment>
<dbReference type="CDD" id="cd01949">
    <property type="entry name" value="GGDEF"/>
    <property type="match status" value="1"/>
</dbReference>
<dbReference type="PROSITE" id="PS51371">
    <property type="entry name" value="CBS"/>
    <property type="match status" value="2"/>
</dbReference>
<dbReference type="GO" id="GO:1902201">
    <property type="term" value="P:negative regulation of bacterial-type flagellum-dependent cell motility"/>
    <property type="evidence" value="ECO:0007669"/>
    <property type="project" value="TreeGrafter"/>
</dbReference>
<dbReference type="Pfam" id="PF00571">
    <property type="entry name" value="CBS"/>
    <property type="match status" value="2"/>
</dbReference>
<dbReference type="PANTHER" id="PTHR45138">
    <property type="entry name" value="REGULATORY COMPONENTS OF SENSORY TRANSDUCTION SYSTEM"/>
    <property type="match status" value="1"/>
</dbReference>
<evidence type="ECO:0000259" key="6">
    <source>
        <dbReference type="PROSITE" id="PS51371"/>
    </source>
</evidence>
<dbReference type="Pfam" id="PF00990">
    <property type="entry name" value="GGDEF"/>
    <property type="match status" value="1"/>
</dbReference>
<proteinExistence type="predicted"/>
<gene>
    <name evidence="7" type="ORF">FHS30_002420</name>
</gene>
<dbReference type="GO" id="GO:0052621">
    <property type="term" value="F:diguanylate cyclase activity"/>
    <property type="evidence" value="ECO:0007669"/>
    <property type="project" value="UniProtKB-EC"/>
</dbReference>
<keyword evidence="4" id="KW-0129">CBS domain</keyword>
<accession>A0A839UMZ3</accession>
<evidence type="ECO:0000313" key="8">
    <source>
        <dbReference type="Proteomes" id="UP000559987"/>
    </source>
</evidence>
<dbReference type="InterPro" id="IPR000644">
    <property type="entry name" value="CBS_dom"/>
</dbReference>
<reference evidence="7 8" key="1">
    <citation type="submission" date="2020-08" db="EMBL/GenBank/DDBJ databases">
        <title>Genomic Encyclopedia of Type Strains, Phase III (KMG-III): the genomes of soil and plant-associated and newly described type strains.</title>
        <authorList>
            <person name="Whitman W."/>
        </authorList>
    </citation>
    <scope>NUCLEOTIDE SEQUENCE [LARGE SCALE GENOMIC DNA]</scope>
    <source>
        <strain evidence="7 8">CECT 8571</strain>
    </source>
</reference>
<feature type="domain" description="CBS" evidence="6">
    <location>
        <begin position="11"/>
        <end position="71"/>
    </location>
</feature>
<dbReference type="Gene3D" id="3.30.70.270">
    <property type="match status" value="1"/>
</dbReference>
<keyword evidence="8" id="KW-1185">Reference proteome</keyword>
<dbReference type="Gene3D" id="3.10.580.10">
    <property type="entry name" value="CBS-domain"/>
    <property type="match status" value="1"/>
</dbReference>
<dbReference type="SMART" id="SM00116">
    <property type="entry name" value="CBS"/>
    <property type="match status" value="2"/>
</dbReference>
<dbReference type="SMART" id="SM00267">
    <property type="entry name" value="GGDEF"/>
    <property type="match status" value="1"/>
</dbReference>
<dbReference type="FunFam" id="3.30.70.270:FF:000001">
    <property type="entry name" value="Diguanylate cyclase domain protein"/>
    <property type="match status" value="1"/>
</dbReference>
<dbReference type="RefSeq" id="WP_183910693.1">
    <property type="nucleotide sequence ID" value="NZ_JACHXZ010000003.1"/>
</dbReference>
<dbReference type="InterPro" id="IPR000160">
    <property type="entry name" value="GGDEF_dom"/>
</dbReference>
<evidence type="ECO:0000256" key="1">
    <source>
        <dbReference type="ARBA" id="ARBA00001946"/>
    </source>
</evidence>
<dbReference type="InterPro" id="IPR046342">
    <property type="entry name" value="CBS_dom_sf"/>
</dbReference>
<dbReference type="PANTHER" id="PTHR45138:SF9">
    <property type="entry name" value="DIGUANYLATE CYCLASE DGCM-RELATED"/>
    <property type="match status" value="1"/>
</dbReference>
<name>A0A839UMZ3_9GAMM</name>
<dbReference type="EC" id="2.7.7.65" evidence="2"/>
<feature type="domain" description="GGDEF" evidence="5">
    <location>
        <begin position="182"/>
        <end position="314"/>
    </location>
</feature>
<feature type="domain" description="CBS" evidence="6">
    <location>
        <begin position="81"/>
        <end position="137"/>
    </location>
</feature>
<dbReference type="GO" id="GO:0005886">
    <property type="term" value="C:plasma membrane"/>
    <property type="evidence" value="ECO:0007669"/>
    <property type="project" value="TreeGrafter"/>
</dbReference>
<dbReference type="InterPro" id="IPR029787">
    <property type="entry name" value="Nucleotide_cyclase"/>
</dbReference>